<accession>A0ACC1R339</accession>
<sequence length="569" mass="61928">MMLGCATFAPWLLLVSSAAGQPEHAHFAAYLSQQLPLVAAANDTDSQACHRACESLAATAGNDIIVHYGTIPDSFTSSFYAVQQRKITPLCVAQPQTVDGVSMTVRAVTKHRCRFAIKSGGHSNAPGTNARQDGLVIDLKALNSIEISRDNSTVLVGPGNIWSEVYEVLEPYGLVVSGGRVGSVGVGGFTMGGGISYLSRQYGWAVNNVRSFEVVLPNGTITNASPGVNPDLYFALRGGGSSFGIVTRFDFEAFPHDAFWGGSDICLLHGLSATEKRLSMTSIQGFSLQRTAATAVQWLLRGLDWLGYAVNMSQIAESFTTLAHETQTDLSAHAYLFISNIPYVGTYITGSTYVYSKGQPNPAALAPLTGVPHVHTTRGLPTLSKITKAITDINPLDARQHWRTSTFRVDAGLIVMFSDIFLQESAPIRWDIPDALVSSNVQLVTKHELDLFQKNGGNAFGLGPEDGPLMFISMSVAYKHAKDDDAVESMTKRIHERIEAVGKEMGLHHPFIYPNYAAVGQDVFAGYKQDNLKRLLNIQARYDPGRVFANLQPAHLTLNEERVKRYTWL</sequence>
<keyword evidence="2" id="KW-1185">Reference proteome</keyword>
<evidence type="ECO:0000313" key="2">
    <source>
        <dbReference type="Proteomes" id="UP001148737"/>
    </source>
</evidence>
<dbReference type="Proteomes" id="UP001148737">
    <property type="component" value="Unassembled WGS sequence"/>
</dbReference>
<reference evidence="1" key="1">
    <citation type="submission" date="2022-07" db="EMBL/GenBank/DDBJ databases">
        <title>Genome Sequence of Lecanicillium saksenae.</title>
        <authorList>
            <person name="Buettner E."/>
        </authorList>
    </citation>
    <scope>NUCLEOTIDE SEQUENCE</scope>
    <source>
        <strain evidence="1">VT-O1</strain>
    </source>
</reference>
<name>A0ACC1R339_9HYPO</name>
<dbReference type="EMBL" id="JANAKD010000093">
    <property type="protein sequence ID" value="KAJ3497736.1"/>
    <property type="molecule type" value="Genomic_DNA"/>
</dbReference>
<gene>
    <name evidence="1" type="ORF">NLG97_g1682</name>
</gene>
<comment type="caution">
    <text evidence="1">The sequence shown here is derived from an EMBL/GenBank/DDBJ whole genome shotgun (WGS) entry which is preliminary data.</text>
</comment>
<evidence type="ECO:0000313" key="1">
    <source>
        <dbReference type="EMBL" id="KAJ3497736.1"/>
    </source>
</evidence>
<protein>
    <submittedName>
        <fullName evidence="1">Uncharacterized protein</fullName>
    </submittedName>
</protein>
<organism evidence="1 2">
    <name type="scientific">Lecanicillium saksenae</name>
    <dbReference type="NCBI Taxonomy" id="468837"/>
    <lineage>
        <taxon>Eukaryota</taxon>
        <taxon>Fungi</taxon>
        <taxon>Dikarya</taxon>
        <taxon>Ascomycota</taxon>
        <taxon>Pezizomycotina</taxon>
        <taxon>Sordariomycetes</taxon>
        <taxon>Hypocreomycetidae</taxon>
        <taxon>Hypocreales</taxon>
        <taxon>Cordycipitaceae</taxon>
        <taxon>Lecanicillium</taxon>
    </lineage>
</organism>
<proteinExistence type="predicted"/>